<comment type="caution">
    <text evidence="2">The sequence shown here is derived from an EMBL/GenBank/DDBJ whole genome shotgun (WGS) entry which is preliminary data.</text>
</comment>
<accession>A0AAU9NWW1</accession>
<feature type="region of interest" description="Disordered" evidence="1">
    <location>
        <begin position="85"/>
        <end position="106"/>
    </location>
</feature>
<protein>
    <submittedName>
        <fullName evidence="2">Uncharacterized protein</fullName>
    </submittedName>
</protein>
<dbReference type="AlphaFoldDB" id="A0AAU9NWW1"/>
<organism evidence="2 3">
    <name type="scientific">Lactuca virosa</name>
    <dbReference type="NCBI Taxonomy" id="75947"/>
    <lineage>
        <taxon>Eukaryota</taxon>
        <taxon>Viridiplantae</taxon>
        <taxon>Streptophyta</taxon>
        <taxon>Embryophyta</taxon>
        <taxon>Tracheophyta</taxon>
        <taxon>Spermatophyta</taxon>
        <taxon>Magnoliopsida</taxon>
        <taxon>eudicotyledons</taxon>
        <taxon>Gunneridae</taxon>
        <taxon>Pentapetalae</taxon>
        <taxon>asterids</taxon>
        <taxon>campanulids</taxon>
        <taxon>Asterales</taxon>
        <taxon>Asteraceae</taxon>
        <taxon>Cichorioideae</taxon>
        <taxon>Cichorieae</taxon>
        <taxon>Lactucinae</taxon>
        <taxon>Lactuca</taxon>
    </lineage>
</organism>
<evidence type="ECO:0000313" key="2">
    <source>
        <dbReference type="EMBL" id="CAH1442218.1"/>
    </source>
</evidence>
<sequence length="106" mass="12460">MKVRRRIDDIIPPMGNVPTRWLKFIPRKVNLKPKRTVDWIHTLCNSAQQPPIALPPPELRLRGHILVHERCSQFSICSKVYTRRRSRNSSIDSNRSFKGTFQKGKR</sequence>
<name>A0AAU9NWW1_9ASTR</name>
<proteinExistence type="predicted"/>
<dbReference type="Proteomes" id="UP001157418">
    <property type="component" value="Unassembled WGS sequence"/>
</dbReference>
<dbReference type="EMBL" id="CAKMRJ010005412">
    <property type="protein sequence ID" value="CAH1442218.1"/>
    <property type="molecule type" value="Genomic_DNA"/>
</dbReference>
<gene>
    <name evidence="2" type="ORF">LVIROSA_LOCUS28224</name>
</gene>
<evidence type="ECO:0000313" key="3">
    <source>
        <dbReference type="Proteomes" id="UP001157418"/>
    </source>
</evidence>
<keyword evidence="3" id="KW-1185">Reference proteome</keyword>
<evidence type="ECO:0000256" key="1">
    <source>
        <dbReference type="SAM" id="MobiDB-lite"/>
    </source>
</evidence>
<reference evidence="2 3" key="1">
    <citation type="submission" date="2022-01" db="EMBL/GenBank/DDBJ databases">
        <authorList>
            <person name="Xiong W."/>
            <person name="Schranz E."/>
        </authorList>
    </citation>
    <scope>NUCLEOTIDE SEQUENCE [LARGE SCALE GENOMIC DNA]</scope>
</reference>